<proteinExistence type="predicted"/>
<evidence type="ECO:0000313" key="2">
    <source>
        <dbReference type="Proteomes" id="UP001144191"/>
    </source>
</evidence>
<reference evidence="1" key="1">
    <citation type="submission" date="2022-07" db="EMBL/GenBank/DDBJ databases">
        <title>Taxonomy of Aspergillus series Nigri: significant species reduction supported by multi-species coalescent approaches.</title>
        <authorList>
            <person name="Bian C."/>
            <person name="Kusuya Y."/>
            <person name="Sklenar F."/>
            <person name="D'hooge E."/>
            <person name="Yaguchi T."/>
            <person name="Takahashi H."/>
            <person name="Hubka V."/>
        </authorList>
    </citation>
    <scope>NUCLEOTIDE SEQUENCE</scope>
    <source>
        <strain evidence="1">IFM 63604</strain>
    </source>
</reference>
<comment type="caution">
    <text evidence="1">The sequence shown here is derived from an EMBL/GenBank/DDBJ whole genome shotgun (WGS) entry which is preliminary data.</text>
</comment>
<dbReference type="Proteomes" id="UP001144191">
    <property type="component" value="Unassembled WGS sequence"/>
</dbReference>
<protein>
    <submittedName>
        <fullName evidence="1">Uncharacterized protein</fullName>
    </submittedName>
</protein>
<evidence type="ECO:0000313" key="1">
    <source>
        <dbReference type="EMBL" id="GLA53833.1"/>
    </source>
</evidence>
<gene>
    <name evidence="1" type="ORF">AnigIFM63604_011137</name>
</gene>
<accession>A0A9W6A4U7</accession>
<dbReference type="EMBL" id="BRPB01000087">
    <property type="protein sequence ID" value="GLA53833.1"/>
    <property type="molecule type" value="Genomic_DNA"/>
</dbReference>
<dbReference type="AlphaFoldDB" id="A0A9W6A4U7"/>
<organism evidence="1 2">
    <name type="scientific">Aspergillus niger</name>
    <dbReference type="NCBI Taxonomy" id="5061"/>
    <lineage>
        <taxon>Eukaryota</taxon>
        <taxon>Fungi</taxon>
        <taxon>Dikarya</taxon>
        <taxon>Ascomycota</taxon>
        <taxon>Pezizomycotina</taxon>
        <taxon>Eurotiomycetes</taxon>
        <taxon>Eurotiomycetidae</taxon>
        <taxon>Eurotiales</taxon>
        <taxon>Aspergillaceae</taxon>
        <taxon>Aspergillus</taxon>
        <taxon>Aspergillus subgen. Circumdati</taxon>
    </lineage>
</organism>
<sequence>MSGFNAISPRRPDLRSHHILLDADEFVTKYDIDDLRDEIRTGALLVDDPDHIGCFECLADEETRALALERQPIPEAFFGALRNSCLNSCCLTWILQTQNLEQK</sequence>
<name>A0A9W6A4U7_ASPNG</name>